<dbReference type="SUPFAM" id="SSF160964">
    <property type="entry name" value="MalF N-terminal region-like"/>
    <property type="match status" value="1"/>
</dbReference>
<organism evidence="9">
    <name type="scientific">Acididesulfobacillus acetoxydans</name>
    <dbReference type="NCBI Taxonomy" id="1561005"/>
    <lineage>
        <taxon>Bacteria</taxon>
        <taxon>Bacillati</taxon>
        <taxon>Bacillota</taxon>
        <taxon>Clostridia</taxon>
        <taxon>Eubacteriales</taxon>
        <taxon>Peptococcaceae</taxon>
        <taxon>Acididesulfobacillus</taxon>
    </lineage>
</organism>
<sequence>MEAEQRYRRILRIKDKHYVALFLAPAIAALILLTIYPMLYSLKISFFNWNLTVPGSQNQFVGLQNYAEILKHGEFWHSLWITICFTFFSVLFCMVIGTSLAFLMFQNLKGASIVRTFVISAMVIAPIIVGTAWRLMYNPGWGLINYFLSVAGIGGRPFLAQASTVLPALIVVDVWEWSPLVMVIVLAGLQGLSPEVYESARVDGASRWQTFIHITLPLLKPALLLSLLIRTMDAFRTFDTIYAMTGGGPGRSSENLNILMYNTAFEYFQVSKAASMALLSLIVITVICTLIFRVFRRNEGEAQ</sequence>
<feature type="transmembrane region" description="Helical" evidence="7">
    <location>
        <begin position="79"/>
        <end position="105"/>
    </location>
</feature>
<dbReference type="PANTHER" id="PTHR43005">
    <property type="entry name" value="BLR7065 PROTEIN"/>
    <property type="match status" value="1"/>
</dbReference>
<evidence type="ECO:0000256" key="3">
    <source>
        <dbReference type="ARBA" id="ARBA00022475"/>
    </source>
</evidence>
<dbReference type="InterPro" id="IPR035906">
    <property type="entry name" value="MetI-like_sf"/>
</dbReference>
<dbReference type="AlphaFoldDB" id="A0A8S0X4M5"/>
<keyword evidence="4 7" id="KW-0812">Transmembrane</keyword>
<evidence type="ECO:0000256" key="4">
    <source>
        <dbReference type="ARBA" id="ARBA00022692"/>
    </source>
</evidence>
<evidence type="ECO:0000259" key="8">
    <source>
        <dbReference type="PROSITE" id="PS50928"/>
    </source>
</evidence>
<dbReference type="RefSeq" id="WP_240984500.1">
    <property type="nucleotide sequence ID" value="NZ_CDGJ01000104.1"/>
</dbReference>
<dbReference type="CDD" id="cd06261">
    <property type="entry name" value="TM_PBP2"/>
    <property type="match status" value="1"/>
</dbReference>
<dbReference type="InterPro" id="IPR000515">
    <property type="entry name" value="MetI-like"/>
</dbReference>
<feature type="transmembrane region" description="Helical" evidence="7">
    <location>
        <begin position="117"/>
        <end position="136"/>
    </location>
</feature>
<dbReference type="PROSITE" id="PS50928">
    <property type="entry name" value="ABC_TM1"/>
    <property type="match status" value="1"/>
</dbReference>
<feature type="domain" description="ABC transmembrane type-1" evidence="8">
    <location>
        <begin position="79"/>
        <end position="291"/>
    </location>
</feature>
<evidence type="ECO:0000256" key="7">
    <source>
        <dbReference type="RuleBase" id="RU363032"/>
    </source>
</evidence>
<evidence type="ECO:0000256" key="5">
    <source>
        <dbReference type="ARBA" id="ARBA00022989"/>
    </source>
</evidence>
<dbReference type="SUPFAM" id="SSF161098">
    <property type="entry name" value="MetI-like"/>
    <property type="match status" value="1"/>
</dbReference>
<dbReference type="GO" id="GO:0005886">
    <property type="term" value="C:plasma membrane"/>
    <property type="evidence" value="ECO:0007669"/>
    <property type="project" value="UniProtKB-SubCell"/>
</dbReference>
<dbReference type="PANTHER" id="PTHR43005:SF2">
    <property type="entry name" value="INTEGRAL MEMBRANE SUGAR TRANSPORT PROTEIN"/>
    <property type="match status" value="1"/>
</dbReference>
<evidence type="ECO:0000256" key="6">
    <source>
        <dbReference type="ARBA" id="ARBA00023136"/>
    </source>
</evidence>
<dbReference type="Proteomes" id="UP001071230">
    <property type="component" value="Unassembled WGS sequence"/>
</dbReference>
<feature type="transmembrane region" description="Helical" evidence="7">
    <location>
        <begin position="273"/>
        <end position="295"/>
    </location>
</feature>
<comment type="similarity">
    <text evidence="7">Belongs to the binding-protein-dependent transport system permease family.</text>
</comment>
<evidence type="ECO:0000256" key="2">
    <source>
        <dbReference type="ARBA" id="ARBA00022448"/>
    </source>
</evidence>
<keyword evidence="10" id="KW-0762">Sugar transport</keyword>
<feature type="transmembrane region" description="Helical" evidence="7">
    <location>
        <begin position="210"/>
        <end position="229"/>
    </location>
</feature>
<dbReference type="KEGG" id="aacx:DEACI_1563"/>
<keyword evidence="11" id="KW-1185">Reference proteome</keyword>
<keyword evidence="3" id="KW-1003">Cell membrane</keyword>
<dbReference type="GO" id="GO:0055085">
    <property type="term" value="P:transmembrane transport"/>
    <property type="evidence" value="ECO:0007669"/>
    <property type="project" value="InterPro"/>
</dbReference>
<dbReference type="Gene3D" id="1.20.58.370">
    <property type="entry name" value="MalF N-terminal region-like"/>
    <property type="match status" value="1"/>
</dbReference>
<reference evidence="9" key="2">
    <citation type="submission" date="2020-01" db="EMBL/GenBank/DDBJ databases">
        <authorList>
            <person name="Hornung B."/>
        </authorList>
    </citation>
    <scope>NUCLEOTIDE SEQUENCE</scope>
    <source>
        <strain evidence="9">PacBioINE</strain>
    </source>
</reference>
<name>A0A8S0X4M5_9FIRM</name>
<feature type="transmembrane region" description="Helical" evidence="7">
    <location>
        <begin position="20"/>
        <end position="39"/>
    </location>
</feature>
<gene>
    <name evidence="9" type="ORF">DEACI_1563</name>
    <name evidence="10" type="ORF">DEACI_3415</name>
</gene>
<proteinExistence type="inferred from homology"/>
<dbReference type="Proteomes" id="UP000836597">
    <property type="component" value="Chromosome"/>
</dbReference>
<dbReference type="EMBL" id="LR746496">
    <property type="protein sequence ID" value="CAA7600910.1"/>
    <property type="molecule type" value="Genomic_DNA"/>
</dbReference>
<feature type="transmembrane region" description="Helical" evidence="7">
    <location>
        <begin position="165"/>
        <end position="189"/>
    </location>
</feature>
<accession>A0A8S0X4M5</accession>
<comment type="subcellular location">
    <subcellularLocation>
        <location evidence="1 7">Cell membrane</location>
        <topology evidence="1 7">Multi-pass membrane protein</topology>
    </subcellularLocation>
</comment>
<evidence type="ECO:0000313" key="10">
    <source>
        <dbReference type="EMBL" id="CEJ08933.1"/>
    </source>
</evidence>
<evidence type="ECO:0000256" key="1">
    <source>
        <dbReference type="ARBA" id="ARBA00004651"/>
    </source>
</evidence>
<dbReference type="Gene3D" id="1.10.3720.10">
    <property type="entry name" value="MetI-like"/>
    <property type="match status" value="1"/>
</dbReference>
<dbReference type="InterPro" id="IPR035277">
    <property type="entry name" value="MalF_N"/>
</dbReference>
<reference evidence="10" key="1">
    <citation type="submission" date="2014-11" db="EMBL/GenBank/DDBJ databases">
        <authorList>
            <person name="Hornung B.V."/>
        </authorList>
    </citation>
    <scope>NUCLEOTIDE SEQUENCE</scope>
    <source>
        <strain evidence="10">INE</strain>
    </source>
</reference>
<keyword evidence="6 7" id="KW-0472">Membrane</keyword>
<keyword evidence="2 7" id="KW-0813">Transport</keyword>
<evidence type="ECO:0000313" key="9">
    <source>
        <dbReference type="EMBL" id="CAA7600910.1"/>
    </source>
</evidence>
<protein>
    <submittedName>
        <fullName evidence="9">Binding-protein-dependent transport system inner membrane component</fullName>
    </submittedName>
    <submittedName>
        <fullName evidence="10">Permease component of ABC-type sugar transporter</fullName>
    </submittedName>
</protein>
<keyword evidence="5 7" id="KW-1133">Transmembrane helix</keyword>
<dbReference type="Pfam" id="PF00528">
    <property type="entry name" value="BPD_transp_1"/>
    <property type="match status" value="1"/>
</dbReference>
<dbReference type="EMBL" id="CDGJ01000104">
    <property type="protein sequence ID" value="CEJ08933.1"/>
    <property type="molecule type" value="Genomic_DNA"/>
</dbReference>
<evidence type="ECO:0000313" key="11">
    <source>
        <dbReference type="Proteomes" id="UP001071230"/>
    </source>
</evidence>